<keyword evidence="2" id="KW-0328">Glycosyltransferase</keyword>
<organism evidence="5 6">
    <name type="scientific">Zygosaccharomyces bailii (strain CLIB 213 / ATCC 58445 / CBS 680 / BCRC 21525 / NBRC 1098 / NCYC 1416 / NRRL Y-2227)</name>
    <dbReference type="NCBI Taxonomy" id="1333698"/>
    <lineage>
        <taxon>Eukaryota</taxon>
        <taxon>Fungi</taxon>
        <taxon>Dikarya</taxon>
        <taxon>Ascomycota</taxon>
        <taxon>Saccharomycotina</taxon>
        <taxon>Saccharomycetes</taxon>
        <taxon>Saccharomycetales</taxon>
        <taxon>Saccharomycetaceae</taxon>
        <taxon>Zygosaccharomyces</taxon>
    </lineage>
</organism>
<keyword evidence="4" id="KW-0472">Membrane</keyword>
<evidence type="ECO:0000256" key="2">
    <source>
        <dbReference type="ARBA" id="ARBA00022676"/>
    </source>
</evidence>
<dbReference type="OrthoDB" id="205108at2759"/>
<evidence type="ECO:0000313" key="5">
    <source>
        <dbReference type="EMBL" id="CDF88056.1"/>
    </source>
</evidence>
<reference evidence="6" key="1">
    <citation type="journal article" date="2013" name="Genome Announc.">
        <title>Genome sequence of the food spoilage yeast Zygosaccharomyces bailii CLIB 213(T).</title>
        <authorList>
            <person name="Galeote V."/>
            <person name="Bigey F."/>
            <person name="Devillers H."/>
            <person name="Neuveglise C."/>
            <person name="Dequin S."/>
        </authorList>
    </citation>
    <scope>NUCLEOTIDE SEQUENCE [LARGE SCALE GENOMIC DNA]</scope>
    <source>
        <strain evidence="6">CLIB 213 / ATCC 58445 / CBS 680 / CCRC 21525 / NBRC 1098 / NCYC 1416 / NRRL Y-2227</strain>
    </source>
</reference>
<dbReference type="GO" id="GO:0000136">
    <property type="term" value="C:mannan polymerase complex"/>
    <property type="evidence" value="ECO:0007669"/>
    <property type="project" value="TreeGrafter"/>
</dbReference>
<proteinExistence type="inferred from homology"/>
<comment type="similarity">
    <text evidence="1">Belongs to the glycosyltransferase 34 family.</text>
</comment>
<keyword evidence="4" id="KW-1133">Transmembrane helix</keyword>
<feature type="transmembrane region" description="Helical" evidence="4">
    <location>
        <begin position="43"/>
        <end position="63"/>
    </location>
</feature>
<dbReference type="AlphaFoldDB" id="A0A8J2X8U2"/>
<evidence type="ECO:0000313" key="6">
    <source>
        <dbReference type="Proteomes" id="UP000019375"/>
    </source>
</evidence>
<keyword evidence="4" id="KW-0812">Transmembrane</keyword>
<dbReference type="Pfam" id="PF05637">
    <property type="entry name" value="Glyco_transf_34"/>
    <property type="match status" value="1"/>
</dbReference>
<name>A0A8J2X8U2_ZYGB2</name>
<keyword evidence="3" id="KW-0808">Transferase</keyword>
<dbReference type="GO" id="GO:0000009">
    <property type="term" value="F:alpha-1,6-mannosyltransferase activity"/>
    <property type="evidence" value="ECO:0007669"/>
    <property type="project" value="TreeGrafter"/>
</dbReference>
<dbReference type="Gene3D" id="3.90.550.10">
    <property type="entry name" value="Spore Coat Polysaccharide Biosynthesis Protein SpsA, Chain A"/>
    <property type="match status" value="1"/>
</dbReference>
<dbReference type="Proteomes" id="UP000019375">
    <property type="component" value="Unassembled WGS sequence"/>
</dbReference>
<dbReference type="InterPro" id="IPR008630">
    <property type="entry name" value="Glyco_trans_34"/>
</dbReference>
<evidence type="ECO:0000256" key="3">
    <source>
        <dbReference type="ARBA" id="ARBA00022679"/>
    </source>
</evidence>
<gene>
    <name evidence="5" type="ORF">BN860_01288g</name>
</gene>
<dbReference type="GO" id="GO:0006487">
    <property type="term" value="P:protein N-linked glycosylation"/>
    <property type="evidence" value="ECO:0007669"/>
    <property type="project" value="TreeGrafter"/>
</dbReference>
<protein>
    <submittedName>
        <fullName evidence="5">BN860_01288g1_1</fullName>
    </submittedName>
</protein>
<evidence type="ECO:0000256" key="4">
    <source>
        <dbReference type="SAM" id="Phobius"/>
    </source>
</evidence>
<dbReference type="EMBL" id="HG316455">
    <property type="protein sequence ID" value="CDF88056.1"/>
    <property type="molecule type" value="Genomic_DNA"/>
</dbReference>
<dbReference type="PANTHER" id="PTHR31306:SF10">
    <property type="entry name" value="ALPHA-1,6-MANNOSYLTRANSFERASE MNN11-RELATED"/>
    <property type="match status" value="1"/>
</dbReference>
<evidence type="ECO:0000256" key="1">
    <source>
        <dbReference type="ARBA" id="ARBA00005664"/>
    </source>
</evidence>
<dbReference type="PANTHER" id="PTHR31306">
    <property type="entry name" value="ALPHA-1,6-MANNOSYLTRANSFERASE MNN11-RELATED"/>
    <property type="match status" value="1"/>
</dbReference>
<keyword evidence="6" id="KW-1185">Reference proteome</keyword>
<sequence length="419" mass="48241">MVLKPKSKLKPGSKGTWKWPLSFSSLGYHQRFLNRLTPLQKKALSVFVGFTLLLYFLSSLFNLGSGSRKVYPPEHGYYIYEIPASRQYIFPYIEHGDVLKEIGVRGLYTVRTELDGVSRYVYHQLDKPLTDEEKKKTSDQILLVKRSFLDHGKLVYRKESSHPEIVIVTLVDFENYPMDTIVNIVQNRVDYAQRHNYGVYVRWSQEFIPMLKVQDVQASYEYIKPLIMRAAMHAFPQAKYLFFVDQNALIMKLNVPLQQHVLNPKILDLALLKNTPVIPGSNIKTYTHFQTDRAKIFLAQNPDGLLDLSSFLVSTDIYGKAFLEFLIDPLFMDYDWPSFESSIGHLLQWHPQLLKKTAVVMNKIIAATYDPTKDTSPQQQDSANALYYTTGDLVVSFKGCKQRGSCASDINTFYSQTKK</sequence>
<dbReference type="InterPro" id="IPR029044">
    <property type="entry name" value="Nucleotide-diphossugar_trans"/>
</dbReference>
<accession>A0A8J2X8U2</accession>